<organism evidence="1 2">
    <name type="scientific">Neisseria sicca VK64</name>
    <dbReference type="NCBI Taxonomy" id="1095748"/>
    <lineage>
        <taxon>Bacteria</taxon>
        <taxon>Pseudomonadati</taxon>
        <taxon>Pseudomonadota</taxon>
        <taxon>Betaproteobacteria</taxon>
        <taxon>Neisseriales</taxon>
        <taxon>Neisseriaceae</taxon>
        <taxon>Neisseria</taxon>
    </lineage>
</organism>
<comment type="caution">
    <text evidence="1">The sequence shown here is derived from an EMBL/GenBank/DDBJ whole genome shotgun (WGS) entry which is preliminary data.</text>
</comment>
<gene>
    <name evidence="1" type="ORF">HMPREF1051_1270</name>
</gene>
<name>I2NX59_NEISI</name>
<protein>
    <submittedName>
        <fullName evidence="1">Uncharacterized protein</fullName>
    </submittedName>
</protein>
<accession>I2NX59</accession>
<dbReference type="Proteomes" id="UP000004473">
    <property type="component" value="Unassembled WGS sequence"/>
</dbReference>
<evidence type="ECO:0000313" key="1">
    <source>
        <dbReference type="EMBL" id="EIG30420.1"/>
    </source>
</evidence>
<dbReference type="PATRIC" id="fig|1095748.3.peg.103"/>
<evidence type="ECO:0000313" key="2">
    <source>
        <dbReference type="Proteomes" id="UP000004473"/>
    </source>
</evidence>
<proteinExistence type="predicted"/>
<dbReference type="EMBL" id="AJMT01000007">
    <property type="protein sequence ID" value="EIG30420.1"/>
    <property type="molecule type" value="Genomic_DNA"/>
</dbReference>
<dbReference type="AlphaFoldDB" id="I2NX59"/>
<reference evidence="1 2" key="1">
    <citation type="submission" date="2012-04" db="EMBL/GenBank/DDBJ databases">
        <authorList>
            <person name="Harkins D.M."/>
            <person name="Madupu R."/>
            <person name="Durkin A.S."/>
            <person name="Torralba M."/>
            <person name="Methe B."/>
            <person name="Sutton G.G."/>
            <person name="Nelson K.E."/>
        </authorList>
    </citation>
    <scope>NUCLEOTIDE SEQUENCE [LARGE SCALE GENOMIC DNA]</scope>
    <source>
        <strain evidence="1 2">VK64</strain>
    </source>
</reference>
<sequence length="60" mass="6697">MEDVCGAPAAFRRLCVETKAVLKWVFLYFPAAFRRLCVETKITGAWAFPGETSRLQAAVC</sequence>